<feature type="domain" description="AMP-binding enzyme C-terminal" evidence="2">
    <location>
        <begin position="484"/>
        <end position="562"/>
    </location>
</feature>
<dbReference type="InterPro" id="IPR000873">
    <property type="entry name" value="AMP-dep_synth/lig_dom"/>
</dbReference>
<dbReference type="Gene3D" id="3.40.50.12780">
    <property type="entry name" value="N-terminal domain of ligase-like"/>
    <property type="match status" value="1"/>
</dbReference>
<accession>A0A3N4KPF6</accession>
<name>A0A3N4KPF6_9PEZI</name>
<dbReference type="EMBL" id="ML119136">
    <property type="protein sequence ID" value="RPB11309.1"/>
    <property type="molecule type" value="Genomic_DNA"/>
</dbReference>
<evidence type="ECO:0000313" key="4">
    <source>
        <dbReference type="Proteomes" id="UP000277580"/>
    </source>
</evidence>
<dbReference type="Gene3D" id="3.30.300.30">
    <property type="match status" value="1"/>
</dbReference>
<evidence type="ECO:0000313" key="3">
    <source>
        <dbReference type="EMBL" id="RPB11309.1"/>
    </source>
</evidence>
<evidence type="ECO:0000259" key="2">
    <source>
        <dbReference type="Pfam" id="PF13193"/>
    </source>
</evidence>
<feature type="domain" description="AMP-dependent synthetase/ligase" evidence="1">
    <location>
        <begin position="39"/>
        <end position="428"/>
    </location>
</feature>
<reference evidence="3 4" key="1">
    <citation type="journal article" date="2018" name="Nat. Ecol. Evol.">
        <title>Pezizomycetes genomes reveal the molecular basis of ectomycorrhizal truffle lifestyle.</title>
        <authorList>
            <person name="Murat C."/>
            <person name="Payen T."/>
            <person name="Noel B."/>
            <person name="Kuo A."/>
            <person name="Morin E."/>
            <person name="Chen J."/>
            <person name="Kohler A."/>
            <person name="Krizsan K."/>
            <person name="Balestrini R."/>
            <person name="Da Silva C."/>
            <person name="Montanini B."/>
            <person name="Hainaut M."/>
            <person name="Levati E."/>
            <person name="Barry K.W."/>
            <person name="Belfiori B."/>
            <person name="Cichocki N."/>
            <person name="Clum A."/>
            <person name="Dockter R.B."/>
            <person name="Fauchery L."/>
            <person name="Guy J."/>
            <person name="Iotti M."/>
            <person name="Le Tacon F."/>
            <person name="Lindquist E.A."/>
            <person name="Lipzen A."/>
            <person name="Malagnac F."/>
            <person name="Mello A."/>
            <person name="Molinier V."/>
            <person name="Miyauchi S."/>
            <person name="Poulain J."/>
            <person name="Riccioni C."/>
            <person name="Rubini A."/>
            <person name="Sitrit Y."/>
            <person name="Splivallo R."/>
            <person name="Traeger S."/>
            <person name="Wang M."/>
            <person name="Zifcakova L."/>
            <person name="Wipf D."/>
            <person name="Zambonelli A."/>
            <person name="Paolocci F."/>
            <person name="Nowrousian M."/>
            <person name="Ottonello S."/>
            <person name="Baldrian P."/>
            <person name="Spatafora J.W."/>
            <person name="Henrissat B."/>
            <person name="Nagy L.G."/>
            <person name="Aury J.M."/>
            <person name="Wincker P."/>
            <person name="Grigoriev I.V."/>
            <person name="Bonfante P."/>
            <person name="Martin F.M."/>
        </authorList>
    </citation>
    <scope>NUCLEOTIDE SEQUENCE [LARGE SCALE GENOMIC DNA]</scope>
    <source>
        <strain evidence="3 4">CCBAS932</strain>
    </source>
</reference>
<dbReference type="PANTHER" id="PTHR43201:SF28">
    <property type="entry name" value="ENZYME, PUTATIVE (AFU_ORTHOLOGUE AFUA_7G01530)-RELATED"/>
    <property type="match status" value="1"/>
</dbReference>
<dbReference type="InterPro" id="IPR042099">
    <property type="entry name" value="ANL_N_sf"/>
</dbReference>
<sequence>MAILRARIQNLFQRRGFTSTAIGLQQQKLTLPRLPIFEALASHPKDDTAVVHSASGRSFSYGNLFADTALYKEQLLKLTGSEKQQNLEEKRVAMLVENGYDYVVSMLGIFASGGIAVPLCTSHPTNEMRYVVTNSTPSLLVTSTKFRKQSEAIFNPPSSSSTDYVCSIDCPPKRLPREGTDVPPVELTDNAELVDRGALIIYTSGTTNLPKGVVSTHKALTAQSSSIIQEWMMHKDHLLHVLPLHHIHGVVNGTLAPLFSGGTIEYMFPFNARGVWERFAAGVSEDAKVKKPEVSLFMAVPTVYNRLLSAFSGLSEDTKEKGREAVGRLRLAISGSAALPGSIKDQWQALAGTELGGGTILERYGMTEIGMALSQKLALDCRMSNSVGWPLPGVEARLVDVESGSIIQDPEKEGEIQIRGDTVFREYWGKPEATAKEFVEDEAGRKWFKTGDVAIRDSRGAYFIRGRASVDIIKSGGEKISALEVERELLELPQVKEAAVVALSDAIWGQKVAAVVVLTPEGKEEKFGRKEMRESLKRNLARYKVPSIMKVVDEIRRNQMGKINKKILVKEIFGE</sequence>
<keyword evidence="4" id="KW-1185">Reference proteome</keyword>
<dbReference type="Pfam" id="PF13193">
    <property type="entry name" value="AMP-binding_C"/>
    <property type="match status" value="1"/>
</dbReference>
<dbReference type="InParanoid" id="A0A3N4KPF6"/>
<organism evidence="3 4">
    <name type="scientific">Morchella conica CCBAS932</name>
    <dbReference type="NCBI Taxonomy" id="1392247"/>
    <lineage>
        <taxon>Eukaryota</taxon>
        <taxon>Fungi</taxon>
        <taxon>Dikarya</taxon>
        <taxon>Ascomycota</taxon>
        <taxon>Pezizomycotina</taxon>
        <taxon>Pezizomycetes</taxon>
        <taxon>Pezizales</taxon>
        <taxon>Morchellaceae</taxon>
        <taxon>Morchella</taxon>
    </lineage>
</organism>
<dbReference type="InterPro" id="IPR025110">
    <property type="entry name" value="AMP-bd_C"/>
</dbReference>
<evidence type="ECO:0000259" key="1">
    <source>
        <dbReference type="Pfam" id="PF00501"/>
    </source>
</evidence>
<dbReference type="Pfam" id="PF00501">
    <property type="entry name" value="AMP-binding"/>
    <property type="match status" value="1"/>
</dbReference>
<dbReference type="PANTHER" id="PTHR43201">
    <property type="entry name" value="ACYL-COA SYNTHETASE"/>
    <property type="match status" value="1"/>
</dbReference>
<proteinExistence type="predicted"/>
<dbReference type="AlphaFoldDB" id="A0A3N4KPF6"/>
<dbReference type="Proteomes" id="UP000277580">
    <property type="component" value="Unassembled WGS sequence"/>
</dbReference>
<dbReference type="SUPFAM" id="SSF56801">
    <property type="entry name" value="Acetyl-CoA synthetase-like"/>
    <property type="match status" value="1"/>
</dbReference>
<dbReference type="InterPro" id="IPR045851">
    <property type="entry name" value="AMP-bd_C_sf"/>
</dbReference>
<dbReference type="GO" id="GO:0031956">
    <property type="term" value="F:medium-chain fatty acid-CoA ligase activity"/>
    <property type="evidence" value="ECO:0007669"/>
    <property type="project" value="TreeGrafter"/>
</dbReference>
<gene>
    <name evidence="3" type="ORF">P167DRAFT_489326</name>
</gene>
<dbReference type="STRING" id="1392247.A0A3N4KPF6"/>
<dbReference type="OrthoDB" id="2962993at2759"/>
<protein>
    <submittedName>
        <fullName evidence="3">Acetyl-CoA synthetase-like protein</fullName>
    </submittedName>
</protein>
<dbReference type="GO" id="GO:0006631">
    <property type="term" value="P:fatty acid metabolic process"/>
    <property type="evidence" value="ECO:0007669"/>
    <property type="project" value="TreeGrafter"/>
</dbReference>